<protein>
    <recommendedName>
        <fullName evidence="4">Mg2+ transporter protein, CorA-like/Zinc transport protein ZntB</fullName>
    </recommendedName>
</protein>
<reference evidence="3" key="1">
    <citation type="journal article" date="2015" name="BMC Genomics">
        <title>Genomic and transcriptomic analysis of the endophytic fungus Pestalotiopsis fici reveals its lifestyle and high potential for synthesis of natural products.</title>
        <authorList>
            <person name="Wang X."/>
            <person name="Zhang X."/>
            <person name="Liu L."/>
            <person name="Xiang M."/>
            <person name="Wang W."/>
            <person name="Sun X."/>
            <person name="Che Y."/>
            <person name="Guo L."/>
            <person name="Liu G."/>
            <person name="Guo L."/>
            <person name="Wang C."/>
            <person name="Yin W.B."/>
            <person name="Stadler M."/>
            <person name="Zhang X."/>
            <person name="Liu X."/>
        </authorList>
    </citation>
    <scope>NUCLEOTIDE SEQUENCE [LARGE SCALE GENOMIC DNA]</scope>
    <source>
        <strain evidence="3">W106-1 / CGMCC3.15140</strain>
    </source>
</reference>
<dbReference type="eggNOG" id="ENOG502SS3N">
    <property type="taxonomic scope" value="Eukaryota"/>
</dbReference>
<dbReference type="AlphaFoldDB" id="W3WUD2"/>
<keyword evidence="1" id="KW-1133">Transmembrane helix</keyword>
<dbReference type="Gene3D" id="1.20.58.340">
    <property type="entry name" value="Magnesium transport protein CorA, transmembrane region"/>
    <property type="match status" value="1"/>
</dbReference>
<proteinExistence type="predicted"/>
<evidence type="ECO:0000256" key="1">
    <source>
        <dbReference type="SAM" id="Phobius"/>
    </source>
</evidence>
<dbReference type="RefSeq" id="XP_007838630.1">
    <property type="nucleotide sequence ID" value="XM_007840439.1"/>
</dbReference>
<dbReference type="KEGG" id="pfy:PFICI_11858"/>
<evidence type="ECO:0000313" key="2">
    <source>
        <dbReference type="EMBL" id="ETS76471.1"/>
    </source>
</evidence>
<sequence length="511" mass="57749">MEPQETFQVKHISPFTVMEELSDADFTSVPLDEPGFFEAATNEQGEHVSRHGSINWSDFDGFLDLKGSYEFPVMSEAVRNNRPSLRVINVPLGKSWDKMNMTRDDWDRLQSKFELHESTVYTIVDLTGAFATYFYRAADSSRSVERIKIVIKVANKITIGYEALSLAFDLKTLATRVLLHGAMPPQWKDIVRLLYNSLHLCPHPLLLPVLVFASHRRNMERYRTHIDKSILALEQETGFGASGFLVTASNATSGRQDFHIESALVRLQSQQTELATVINISRYSESLASFLIDANIQLSAALGWQDHASVMKAEDGVLHMLVLAQSQAKTSTSVIQSLKERVQSQTNLIFSLISSEENRISRRVAEESAKVAISSKRDSMAMKTVAVLTMIFLPGTFVAAFLSMPLFEWNADTGAYPSSTPFQWVYWAITLPLTILLMAGWRAWWAIEEKSWRLELKQAEAQNRQRLSARPNTGRTSALAPRLSDVSDISMESRLVRWQDLRLRNLIARGR</sequence>
<gene>
    <name evidence="2" type="ORF">PFICI_11858</name>
</gene>
<organism evidence="2 3">
    <name type="scientific">Pestalotiopsis fici (strain W106-1 / CGMCC3.15140)</name>
    <dbReference type="NCBI Taxonomy" id="1229662"/>
    <lineage>
        <taxon>Eukaryota</taxon>
        <taxon>Fungi</taxon>
        <taxon>Dikarya</taxon>
        <taxon>Ascomycota</taxon>
        <taxon>Pezizomycotina</taxon>
        <taxon>Sordariomycetes</taxon>
        <taxon>Xylariomycetidae</taxon>
        <taxon>Amphisphaeriales</taxon>
        <taxon>Sporocadaceae</taxon>
        <taxon>Pestalotiopsis</taxon>
    </lineage>
</organism>
<keyword evidence="1" id="KW-0812">Transmembrane</keyword>
<dbReference type="EMBL" id="KI912117">
    <property type="protein sequence ID" value="ETS76471.1"/>
    <property type="molecule type" value="Genomic_DNA"/>
</dbReference>
<evidence type="ECO:0000313" key="3">
    <source>
        <dbReference type="Proteomes" id="UP000030651"/>
    </source>
</evidence>
<dbReference type="InParanoid" id="W3WUD2"/>
<dbReference type="OMA" id="CDARANI"/>
<dbReference type="GeneID" id="19276871"/>
<feature type="transmembrane region" description="Helical" evidence="1">
    <location>
        <begin position="424"/>
        <end position="447"/>
    </location>
</feature>
<keyword evidence="3" id="KW-1185">Reference proteome</keyword>
<feature type="transmembrane region" description="Helical" evidence="1">
    <location>
        <begin position="385"/>
        <end position="404"/>
    </location>
</feature>
<accession>W3WUD2</accession>
<evidence type="ECO:0008006" key="4">
    <source>
        <dbReference type="Google" id="ProtNLM"/>
    </source>
</evidence>
<keyword evidence="1" id="KW-0472">Membrane</keyword>
<dbReference type="HOGENOM" id="CLU_031640_1_0_1"/>
<name>W3WUD2_PESFW</name>
<dbReference type="Proteomes" id="UP000030651">
    <property type="component" value="Unassembled WGS sequence"/>
</dbReference>
<dbReference type="OrthoDB" id="1046782at2759"/>